<accession>A0A1I6M5B7</accession>
<reference evidence="2 3" key="1">
    <citation type="submission" date="2016-10" db="EMBL/GenBank/DDBJ databases">
        <authorList>
            <person name="de Groot N.N."/>
        </authorList>
    </citation>
    <scope>NUCLEOTIDE SEQUENCE [LARGE SCALE GENOMIC DNA]</scope>
    <source>
        <strain evidence="2 3">S5-249</strain>
    </source>
</reference>
<dbReference type="AlphaFoldDB" id="A0A1I6M5B7"/>
<dbReference type="EMBL" id="FOZG01000003">
    <property type="protein sequence ID" value="SFS10917.1"/>
    <property type="molecule type" value="Genomic_DNA"/>
</dbReference>
<organism evidence="2 3">
    <name type="scientific">Sphingomonas jatrophae</name>
    <dbReference type="NCBI Taxonomy" id="1166337"/>
    <lineage>
        <taxon>Bacteria</taxon>
        <taxon>Pseudomonadati</taxon>
        <taxon>Pseudomonadota</taxon>
        <taxon>Alphaproteobacteria</taxon>
        <taxon>Sphingomonadales</taxon>
        <taxon>Sphingomonadaceae</taxon>
        <taxon>Sphingomonas</taxon>
    </lineage>
</organism>
<feature type="transmembrane region" description="Helical" evidence="1">
    <location>
        <begin position="380"/>
        <end position="397"/>
    </location>
</feature>
<feature type="transmembrane region" description="Helical" evidence="1">
    <location>
        <begin position="103"/>
        <end position="129"/>
    </location>
</feature>
<sequence length="445" mass="48596">MFVAFFAVYLIAVALNVMALRKVNLARLTFYDGILLGMTYYITIPMFAVLLAGRIGPGFIPIEDYKPFEQTETTLILIGSIAAFSIVRLLMPRRASTTPVNVYPVGLLTGVLFALYLATTITTFVAAGIGSGGHWFRASHELMEQNAGFVIIKHISNFTRTALFGCLAVLATRSRGMGRIALVAGLLLCLFDLLTTFNRVTLVYYLILVLVCFRRHALVACAGLMLFLYTGAYTSTAFTMFRSQVSVYGYSLSGFASAADAAIRYSAEGEPFVDAMNGVFESINITVFNYVVQHQQELDVSPSAYFVRPLTVLLPRAILPDRPPPFALVLGEHITKSDSLALNSTLFGEPYGSSPLASPLMLGIVLLLYHLAYRGLGRSSQAIEPMAAFIGFAFWRFDSSFAVIALTFTALIHFGLLIAAMGTRDLTRSRRRAPMPGSVSQGAPR</sequence>
<feature type="transmembrane region" description="Helical" evidence="1">
    <location>
        <begin position="29"/>
        <end position="52"/>
    </location>
</feature>
<evidence type="ECO:0000313" key="3">
    <source>
        <dbReference type="Proteomes" id="UP000198824"/>
    </source>
</evidence>
<feature type="transmembrane region" description="Helical" evidence="1">
    <location>
        <begin position="177"/>
        <end position="195"/>
    </location>
</feature>
<dbReference type="STRING" id="1166337.SAMN05192580_3489"/>
<keyword evidence="1" id="KW-1133">Transmembrane helix</keyword>
<feature type="transmembrane region" description="Helical" evidence="1">
    <location>
        <begin position="73"/>
        <end position="91"/>
    </location>
</feature>
<protein>
    <recommendedName>
        <fullName evidence="4">Oligosaccharide repeat unit polymerase</fullName>
    </recommendedName>
</protein>
<dbReference type="OrthoDB" id="7506645at2"/>
<feature type="transmembrane region" description="Helical" evidence="1">
    <location>
        <begin position="202"/>
        <end position="229"/>
    </location>
</feature>
<feature type="transmembrane region" description="Helical" evidence="1">
    <location>
        <begin position="403"/>
        <end position="422"/>
    </location>
</feature>
<dbReference type="Proteomes" id="UP000198824">
    <property type="component" value="Unassembled WGS sequence"/>
</dbReference>
<evidence type="ECO:0000313" key="2">
    <source>
        <dbReference type="EMBL" id="SFS10917.1"/>
    </source>
</evidence>
<name>A0A1I6M5B7_9SPHN</name>
<keyword evidence="1" id="KW-0812">Transmembrane</keyword>
<proteinExistence type="predicted"/>
<gene>
    <name evidence="2" type="ORF">SAMN05192580_3489</name>
</gene>
<keyword evidence="3" id="KW-1185">Reference proteome</keyword>
<feature type="transmembrane region" description="Helical" evidence="1">
    <location>
        <begin position="356"/>
        <end position="373"/>
    </location>
</feature>
<keyword evidence="1" id="KW-0472">Membrane</keyword>
<dbReference type="RefSeq" id="WP_093316453.1">
    <property type="nucleotide sequence ID" value="NZ_FOZG01000003.1"/>
</dbReference>
<evidence type="ECO:0008006" key="4">
    <source>
        <dbReference type="Google" id="ProtNLM"/>
    </source>
</evidence>
<evidence type="ECO:0000256" key="1">
    <source>
        <dbReference type="SAM" id="Phobius"/>
    </source>
</evidence>